<keyword evidence="2" id="KW-1185">Reference proteome</keyword>
<gene>
    <name evidence="1" type="ORF">FGLOB1_3815</name>
</gene>
<organism evidence="1 2">
    <name type="scientific">Fusarium globosum</name>
    <dbReference type="NCBI Taxonomy" id="78864"/>
    <lineage>
        <taxon>Eukaryota</taxon>
        <taxon>Fungi</taxon>
        <taxon>Dikarya</taxon>
        <taxon>Ascomycota</taxon>
        <taxon>Pezizomycotina</taxon>
        <taxon>Sordariomycetes</taxon>
        <taxon>Hypocreomycetidae</taxon>
        <taxon>Hypocreales</taxon>
        <taxon>Nectriaceae</taxon>
        <taxon>Fusarium</taxon>
        <taxon>Fusarium fujikuroi species complex</taxon>
    </lineage>
</organism>
<evidence type="ECO:0000313" key="2">
    <source>
        <dbReference type="Proteomes" id="UP000532311"/>
    </source>
</evidence>
<protein>
    <submittedName>
        <fullName evidence="1">Uncharacterized protein</fullName>
    </submittedName>
</protein>
<dbReference type="AlphaFoldDB" id="A0A8H5YJQ3"/>
<comment type="caution">
    <text evidence="1">The sequence shown here is derived from an EMBL/GenBank/DDBJ whole genome shotgun (WGS) entry which is preliminary data.</text>
</comment>
<accession>A0A8H5YJQ3</accession>
<reference evidence="1 2" key="1">
    <citation type="submission" date="2020-05" db="EMBL/GenBank/DDBJ databases">
        <title>Identification and distribution of gene clusters putatively required for synthesis of sphingolipid metabolism inhibitors in phylogenetically diverse species of the filamentous fungus Fusarium.</title>
        <authorList>
            <person name="Kim H.-S."/>
            <person name="Busman M."/>
            <person name="Brown D.W."/>
            <person name="Divon H."/>
            <person name="Uhlig S."/>
            <person name="Proctor R.H."/>
        </authorList>
    </citation>
    <scope>NUCLEOTIDE SEQUENCE [LARGE SCALE GENOMIC DNA]</scope>
    <source>
        <strain evidence="1 2">NRRL 26131</strain>
    </source>
</reference>
<dbReference type="Proteomes" id="UP000532311">
    <property type="component" value="Unassembled WGS sequence"/>
</dbReference>
<name>A0A8H5YJQ3_9HYPO</name>
<sequence>MASQGRDRLILREDIISDDKLDSSRHPNTVLRNHRMLKKEEKLALMQHAQEYARVLVHQRGQTTANSKKLSKKFYAEIFLHWSTSQRRNIGPSSTCREDSQTLVESRKMTCSKDAVNGTTQKCGKPVYLSLSVNKDAESIEWTWNDSDGRSIDPDRIEFEPGLTITQAKINTIHNYGNHERRRISSYNIQHIICATRRILVKWAARGSEGPLRLESEDMVSRIQPLVLASDLARYMAFTYSQIVEDMDGGSEGRTDDPESD</sequence>
<proteinExistence type="predicted"/>
<evidence type="ECO:0000313" key="1">
    <source>
        <dbReference type="EMBL" id="KAF5713838.1"/>
    </source>
</evidence>
<dbReference type="EMBL" id="JAAQPF010000143">
    <property type="protein sequence ID" value="KAF5713838.1"/>
    <property type="molecule type" value="Genomic_DNA"/>
</dbReference>